<keyword evidence="4" id="KW-0802">TPR repeat</keyword>
<reference evidence="9" key="1">
    <citation type="submission" date="2016-11" db="EMBL/GenBank/DDBJ databases">
        <authorList>
            <person name="Varghese N."/>
            <person name="Submissions S."/>
        </authorList>
    </citation>
    <scope>NUCLEOTIDE SEQUENCE [LARGE SCALE GENOMIC DNA]</scope>
    <source>
        <strain evidence="9">DSM 16219</strain>
    </source>
</reference>
<dbReference type="PROSITE" id="PS50005">
    <property type="entry name" value="TPR"/>
    <property type="match status" value="2"/>
</dbReference>
<dbReference type="HAMAP" id="MF_00922">
    <property type="entry name" value="OM_assembly_BamD"/>
    <property type="match status" value="1"/>
</dbReference>
<dbReference type="InterPro" id="IPR039565">
    <property type="entry name" value="BamD-like"/>
</dbReference>
<dbReference type="NCBIfam" id="TIGR03302">
    <property type="entry name" value="OM_YfiO"/>
    <property type="match status" value="1"/>
</dbReference>
<evidence type="ECO:0000256" key="1">
    <source>
        <dbReference type="ARBA" id="ARBA00022729"/>
    </source>
</evidence>
<keyword evidence="2" id="KW-0472">Membrane</keyword>
<dbReference type="Proteomes" id="UP000183994">
    <property type="component" value="Unassembled WGS sequence"/>
</dbReference>
<evidence type="ECO:0000313" key="8">
    <source>
        <dbReference type="EMBL" id="SHI80540.1"/>
    </source>
</evidence>
<evidence type="ECO:0000256" key="3">
    <source>
        <dbReference type="ARBA" id="ARBA00023237"/>
    </source>
</evidence>
<keyword evidence="3" id="KW-0998">Cell outer membrane</keyword>
<dbReference type="RefSeq" id="WP_073472644.1">
    <property type="nucleotide sequence ID" value="NZ_FQZU01000002.1"/>
</dbReference>
<feature type="repeat" description="TPR" evidence="4">
    <location>
        <begin position="29"/>
        <end position="62"/>
    </location>
</feature>
<feature type="signal peptide" evidence="6">
    <location>
        <begin position="1"/>
        <end position="21"/>
    </location>
</feature>
<dbReference type="Pfam" id="PF13525">
    <property type="entry name" value="YfiO"/>
    <property type="match status" value="1"/>
</dbReference>
<dbReference type="InterPro" id="IPR011990">
    <property type="entry name" value="TPR-like_helical_dom_sf"/>
</dbReference>
<evidence type="ECO:0000256" key="5">
    <source>
        <dbReference type="SAM" id="MobiDB-lite"/>
    </source>
</evidence>
<evidence type="ECO:0000259" key="7">
    <source>
        <dbReference type="Pfam" id="PF13525"/>
    </source>
</evidence>
<protein>
    <submittedName>
        <fullName evidence="8">Beta-barrel assembly machine subunit BamD</fullName>
    </submittedName>
</protein>
<evidence type="ECO:0000313" key="9">
    <source>
        <dbReference type="Proteomes" id="UP000183994"/>
    </source>
</evidence>
<sequence length="266" mass="30672">MKKTLLVLLILALVAPGCSWFKDSKEKPAEELAADGIRYYEKGDYTQAIESFEKLKDWYPFSKYAILAELKLADSYFKRKNYEDAIYAYEYFESLHPRNEAIPYVIFQIGMCYFEQKALPDRDQTATESALENFLRLTREYPASAEAAMALEHIKVCQETLARHDLFVGAYYFKAKEFHAARVRFRDILAAYPDVGVHRQALEYAALCDAFIAKEEAEARELKAEAQEERREEAEKYKKKLDKERAKAAKKGVVIPEVESGPPESE</sequence>
<accession>A0A1M6E5A8</accession>
<dbReference type="EMBL" id="FQZU01000002">
    <property type="protein sequence ID" value="SHI80540.1"/>
    <property type="molecule type" value="Genomic_DNA"/>
</dbReference>
<feature type="compositionally biased region" description="Basic and acidic residues" evidence="5">
    <location>
        <begin position="222"/>
        <end position="247"/>
    </location>
</feature>
<name>A0A1M6E5A8_9BACT</name>
<feature type="domain" description="Outer membrane lipoprotein BamD-like" evidence="7">
    <location>
        <begin position="26"/>
        <end position="206"/>
    </location>
</feature>
<dbReference type="Gene3D" id="1.25.40.10">
    <property type="entry name" value="Tetratricopeptide repeat domain"/>
    <property type="match status" value="1"/>
</dbReference>
<feature type="region of interest" description="Disordered" evidence="5">
    <location>
        <begin position="222"/>
        <end position="266"/>
    </location>
</feature>
<evidence type="ECO:0000256" key="6">
    <source>
        <dbReference type="SAM" id="SignalP"/>
    </source>
</evidence>
<keyword evidence="9" id="KW-1185">Reference proteome</keyword>
<feature type="repeat" description="TPR" evidence="4">
    <location>
        <begin position="66"/>
        <end position="99"/>
    </location>
</feature>
<evidence type="ECO:0000256" key="2">
    <source>
        <dbReference type="ARBA" id="ARBA00023136"/>
    </source>
</evidence>
<dbReference type="InterPro" id="IPR017689">
    <property type="entry name" value="BamD"/>
</dbReference>
<feature type="chain" id="PRO_5039927235" evidence="6">
    <location>
        <begin position="22"/>
        <end position="266"/>
    </location>
</feature>
<dbReference type="AlphaFoldDB" id="A0A1M6E5A8"/>
<gene>
    <name evidence="8" type="ORF">SAMN02745216_00557</name>
</gene>
<dbReference type="InterPro" id="IPR019734">
    <property type="entry name" value="TPR_rpt"/>
</dbReference>
<organism evidence="8 9">
    <name type="scientific">Desulfatibacillum alkenivorans DSM 16219</name>
    <dbReference type="NCBI Taxonomy" id="1121393"/>
    <lineage>
        <taxon>Bacteria</taxon>
        <taxon>Pseudomonadati</taxon>
        <taxon>Thermodesulfobacteriota</taxon>
        <taxon>Desulfobacteria</taxon>
        <taxon>Desulfobacterales</taxon>
        <taxon>Desulfatibacillaceae</taxon>
        <taxon>Desulfatibacillum</taxon>
    </lineage>
</organism>
<proteinExistence type="inferred from homology"/>
<dbReference type="OrthoDB" id="9781894at2"/>
<dbReference type="STRING" id="1121393.SAMN02745216_00557"/>
<evidence type="ECO:0000256" key="4">
    <source>
        <dbReference type="PROSITE-ProRule" id="PRU00339"/>
    </source>
</evidence>
<dbReference type="SUPFAM" id="SSF48452">
    <property type="entry name" value="TPR-like"/>
    <property type="match status" value="1"/>
</dbReference>
<keyword evidence="1 6" id="KW-0732">Signal</keyword>